<name>A0AC34Q5C1_9BILA</name>
<evidence type="ECO:0000313" key="1">
    <source>
        <dbReference type="Proteomes" id="UP000887576"/>
    </source>
</evidence>
<protein>
    <submittedName>
        <fullName evidence="2">Serine/threonine-protein kinase RIO3</fullName>
    </submittedName>
</protein>
<sequence length="545" mass="62385">MICFSLSQLEMAEGLPIKSVWGQKPRTASEDDDRPIVSFAEIMSEELAEEMQQFELDEEAKEQAEIERVLKEAGIDFGSSTSKDPDTSRDLELALELSADPDCSADEVLARQLQREFDREQELQHMLETSKQKTGVAKAVIGADPYHYLEEDNEEEDSGEEDDDFREMATNMLYDYCKPEFPPCGFKKSENGSVITKHDRNIAAAQNCEKTLNFPLDVNTGDVVGEKINNKVFNHLKTHLKAQSNRQVRLKDKDEKASSENSVDGQTRLILFKWINTQDIDRVDEVIATGKESAVLHASKGEGTPTPEHFAVKVYKMSLDAFKNRSEYVKDDFRFKNPRRVMKVWAEKEFLNLRRLYRAKLPCPKPLMLKKHVLLMSMIGDNEAAPRLKNVIWCDQETKKLAFDQVRDIMLKMFKVCKLVHGDLSEFNLLYHNGEVFVIDVAQAVDSSHPRSLVFLVRDIENVLSFFHRIDTEEVNLPTATALFNDITGISMNEHENLMVQVEAFETENRNMLLKADKHRPADLELRNYLAEKKGRPDSPAEPFN</sequence>
<dbReference type="WBParaSite" id="JU765_v2.g12945.t1">
    <property type="protein sequence ID" value="JU765_v2.g12945.t1"/>
    <property type="gene ID" value="JU765_v2.g12945"/>
</dbReference>
<proteinExistence type="predicted"/>
<accession>A0AC34Q5C1</accession>
<reference evidence="2" key="1">
    <citation type="submission" date="2022-11" db="UniProtKB">
        <authorList>
            <consortium name="WormBaseParasite"/>
        </authorList>
    </citation>
    <scope>IDENTIFICATION</scope>
</reference>
<evidence type="ECO:0000313" key="2">
    <source>
        <dbReference type="WBParaSite" id="JU765_v2.g12945.t1"/>
    </source>
</evidence>
<dbReference type="Proteomes" id="UP000887576">
    <property type="component" value="Unplaced"/>
</dbReference>
<organism evidence="1 2">
    <name type="scientific">Panagrolaimus sp. JU765</name>
    <dbReference type="NCBI Taxonomy" id="591449"/>
    <lineage>
        <taxon>Eukaryota</taxon>
        <taxon>Metazoa</taxon>
        <taxon>Ecdysozoa</taxon>
        <taxon>Nematoda</taxon>
        <taxon>Chromadorea</taxon>
        <taxon>Rhabditida</taxon>
        <taxon>Tylenchina</taxon>
        <taxon>Panagrolaimomorpha</taxon>
        <taxon>Panagrolaimoidea</taxon>
        <taxon>Panagrolaimidae</taxon>
        <taxon>Panagrolaimus</taxon>
    </lineage>
</organism>